<proteinExistence type="predicted"/>
<name>A0A654DW22_SPHMU</name>
<evidence type="ECO:0000313" key="2">
    <source>
        <dbReference type="Proteomes" id="UP000432350"/>
    </source>
</evidence>
<protein>
    <submittedName>
        <fullName evidence="1">Uncharacterized protein</fullName>
    </submittedName>
</protein>
<sequence length="39" mass="4355">MAPFVNLVAAAANQNIKKWKKYWYSAPATVAAAKLQKDF</sequence>
<dbReference type="AlphaFoldDB" id="A0A654DW22"/>
<gene>
    <name evidence="1" type="ORF">SPHINGO8BC_70156</name>
</gene>
<organism evidence="1 2">
    <name type="scientific">Sphingobacterium multivorum</name>
    <dbReference type="NCBI Taxonomy" id="28454"/>
    <lineage>
        <taxon>Bacteria</taxon>
        <taxon>Pseudomonadati</taxon>
        <taxon>Bacteroidota</taxon>
        <taxon>Sphingobacteriia</taxon>
        <taxon>Sphingobacteriales</taxon>
        <taxon>Sphingobacteriaceae</taxon>
        <taxon>Sphingobacterium</taxon>
    </lineage>
</organism>
<dbReference type="Proteomes" id="UP000432350">
    <property type="component" value="Unassembled WGS sequence"/>
</dbReference>
<accession>A0A654DW22</accession>
<evidence type="ECO:0000313" key="1">
    <source>
        <dbReference type="EMBL" id="VXD06777.1"/>
    </source>
</evidence>
<reference evidence="1 2" key="1">
    <citation type="submission" date="2019-10" db="EMBL/GenBank/DDBJ databases">
        <authorList>
            <person name="Karimi E."/>
        </authorList>
    </citation>
    <scope>NUCLEOTIDE SEQUENCE [LARGE SCALE GENOMIC DNA]</scope>
    <source>
        <strain evidence="1">Sphingobacterium sp. 8BC</strain>
    </source>
</reference>
<dbReference type="EMBL" id="CABWMV010000026">
    <property type="protein sequence ID" value="VXD06777.1"/>
    <property type="molecule type" value="Genomic_DNA"/>
</dbReference>